<sequence>MQNNDLFQTSLSKVWVMPKTYPINAFFLVAILGGTFPLVILGTLNAIWLRVSKKAIYAGIILGSILFISEPLLMTYLTVNYPLIDIGNVAIGYRAGALLLYIYYIYILKKRFEQFIYFHEKKVDLIGPAFIYSIVGIFLREGLLYILGVK</sequence>
<keyword evidence="3" id="KW-1185">Reference proteome</keyword>
<feature type="transmembrane region" description="Helical" evidence="1">
    <location>
        <begin position="25"/>
        <end position="48"/>
    </location>
</feature>
<keyword evidence="1" id="KW-0472">Membrane</keyword>
<gene>
    <name evidence="2" type="ORF">ACFOZY_03760</name>
</gene>
<name>A0ABV8X1X5_9LACT</name>
<comment type="caution">
    <text evidence="2">The sequence shown here is derived from an EMBL/GenBank/DDBJ whole genome shotgun (WGS) entry which is preliminary data.</text>
</comment>
<feature type="transmembrane region" description="Helical" evidence="1">
    <location>
        <begin position="129"/>
        <end position="148"/>
    </location>
</feature>
<proteinExistence type="predicted"/>
<feature type="transmembrane region" description="Helical" evidence="1">
    <location>
        <begin position="91"/>
        <end position="108"/>
    </location>
</feature>
<dbReference type="RefSeq" id="WP_378152416.1">
    <property type="nucleotide sequence ID" value="NZ_JBHSEC010000003.1"/>
</dbReference>
<evidence type="ECO:0000313" key="3">
    <source>
        <dbReference type="Proteomes" id="UP001595817"/>
    </source>
</evidence>
<dbReference type="EMBL" id="JBHSEC010000003">
    <property type="protein sequence ID" value="MFC4409551.1"/>
    <property type="molecule type" value="Genomic_DNA"/>
</dbReference>
<keyword evidence="1" id="KW-1133">Transmembrane helix</keyword>
<reference evidence="3" key="1">
    <citation type="journal article" date="2019" name="Int. J. Syst. Evol. Microbiol.">
        <title>The Global Catalogue of Microorganisms (GCM) 10K type strain sequencing project: providing services to taxonomists for standard genome sequencing and annotation.</title>
        <authorList>
            <consortium name="The Broad Institute Genomics Platform"/>
            <consortium name="The Broad Institute Genome Sequencing Center for Infectious Disease"/>
            <person name="Wu L."/>
            <person name="Ma J."/>
        </authorList>
    </citation>
    <scope>NUCLEOTIDE SEQUENCE [LARGE SCALE GENOMIC DNA]</scope>
    <source>
        <strain evidence="3">CCUG 59778</strain>
    </source>
</reference>
<evidence type="ECO:0000313" key="2">
    <source>
        <dbReference type="EMBL" id="MFC4409551.1"/>
    </source>
</evidence>
<feature type="transmembrane region" description="Helical" evidence="1">
    <location>
        <begin position="55"/>
        <end position="79"/>
    </location>
</feature>
<protein>
    <submittedName>
        <fullName evidence="2">Uncharacterized protein</fullName>
    </submittedName>
</protein>
<organism evidence="2 3">
    <name type="scientific">Chungangia koreensis</name>
    <dbReference type="NCBI Taxonomy" id="752657"/>
    <lineage>
        <taxon>Bacteria</taxon>
        <taxon>Bacillati</taxon>
        <taxon>Bacillota</taxon>
        <taxon>Bacilli</taxon>
        <taxon>Lactobacillales</taxon>
        <taxon>Chungangia</taxon>
    </lineage>
</organism>
<accession>A0ABV8X1X5</accession>
<dbReference type="Proteomes" id="UP001595817">
    <property type="component" value="Unassembled WGS sequence"/>
</dbReference>
<evidence type="ECO:0000256" key="1">
    <source>
        <dbReference type="SAM" id="Phobius"/>
    </source>
</evidence>
<keyword evidence="1" id="KW-0812">Transmembrane</keyword>